<evidence type="ECO:0000313" key="1">
    <source>
        <dbReference type="EMBL" id="CAG9562877.1"/>
    </source>
</evidence>
<evidence type="ECO:0000313" key="2">
    <source>
        <dbReference type="Proteomes" id="UP000789524"/>
    </source>
</evidence>
<name>A0A8J2QKY5_9NEOP</name>
<reference evidence="1" key="1">
    <citation type="submission" date="2021-09" db="EMBL/GenBank/DDBJ databases">
        <authorList>
            <person name="Martin H S."/>
        </authorList>
    </citation>
    <scope>NUCLEOTIDE SEQUENCE</scope>
</reference>
<gene>
    <name evidence="1" type="ORF">DCHRY22_LOCUS4147</name>
</gene>
<dbReference type="EMBL" id="CAKASE010000049">
    <property type="protein sequence ID" value="CAG9562877.1"/>
    <property type="molecule type" value="Genomic_DNA"/>
</dbReference>
<proteinExistence type="predicted"/>
<comment type="caution">
    <text evidence="1">The sequence shown here is derived from an EMBL/GenBank/DDBJ whole genome shotgun (WGS) entry which is preliminary data.</text>
</comment>
<protein>
    <submittedName>
        <fullName evidence="1">(African queen) hypothetical protein</fullName>
    </submittedName>
</protein>
<dbReference type="Proteomes" id="UP000789524">
    <property type="component" value="Unassembled WGS sequence"/>
</dbReference>
<organism evidence="1 2">
    <name type="scientific">Danaus chrysippus</name>
    <name type="common">African queen</name>
    <dbReference type="NCBI Taxonomy" id="151541"/>
    <lineage>
        <taxon>Eukaryota</taxon>
        <taxon>Metazoa</taxon>
        <taxon>Ecdysozoa</taxon>
        <taxon>Arthropoda</taxon>
        <taxon>Hexapoda</taxon>
        <taxon>Insecta</taxon>
        <taxon>Pterygota</taxon>
        <taxon>Neoptera</taxon>
        <taxon>Endopterygota</taxon>
        <taxon>Lepidoptera</taxon>
        <taxon>Glossata</taxon>
        <taxon>Ditrysia</taxon>
        <taxon>Papilionoidea</taxon>
        <taxon>Nymphalidae</taxon>
        <taxon>Danainae</taxon>
        <taxon>Danaini</taxon>
        <taxon>Danaina</taxon>
        <taxon>Danaus</taxon>
        <taxon>Anosia</taxon>
    </lineage>
</organism>
<dbReference type="AlphaFoldDB" id="A0A8J2QKY5"/>
<accession>A0A8J2QKY5</accession>
<keyword evidence="2" id="KW-1185">Reference proteome</keyword>
<sequence length="85" mass="8718">MTASKYTPEGWCGRARSAAAPRTQPAPARAASVAADSTFQRRFAAGAVPVPSDCVTVFNPCDVSDVQCSVLVQCVGDQSVLGNGS</sequence>